<dbReference type="Pfam" id="PF01797">
    <property type="entry name" value="Y1_Tnp"/>
    <property type="match status" value="1"/>
</dbReference>
<dbReference type="Gene3D" id="3.30.70.1290">
    <property type="entry name" value="Transposase IS200-like"/>
    <property type="match status" value="1"/>
</dbReference>
<proteinExistence type="predicted"/>
<name>A0ABQ2NU91_9BACI</name>
<sequence length="47" mass="5637">MIFDKHPQFGSKWARGYYVSTVGNITEEAIKEYIQEQQEEDKKTEQR</sequence>
<dbReference type="InterPro" id="IPR002686">
    <property type="entry name" value="Transposase_17"/>
</dbReference>
<gene>
    <name evidence="2" type="ORF">GCM10011346_19720</name>
</gene>
<comment type="caution">
    <text evidence="2">The sequence shown here is derived from an EMBL/GenBank/DDBJ whole genome shotgun (WGS) entry which is preliminary data.</text>
</comment>
<keyword evidence="3" id="KW-1185">Reference proteome</keyword>
<feature type="domain" description="Transposase IS200-like" evidence="1">
    <location>
        <begin position="10"/>
        <end position="37"/>
    </location>
</feature>
<accession>A0ABQ2NU91</accession>
<dbReference type="SUPFAM" id="SSF143422">
    <property type="entry name" value="Transposase IS200-like"/>
    <property type="match status" value="1"/>
</dbReference>
<protein>
    <recommendedName>
        <fullName evidence="1">Transposase IS200-like domain-containing protein</fullName>
    </recommendedName>
</protein>
<reference evidence="3" key="1">
    <citation type="journal article" date="2019" name="Int. J. Syst. Evol. Microbiol.">
        <title>The Global Catalogue of Microorganisms (GCM) 10K type strain sequencing project: providing services to taxonomists for standard genome sequencing and annotation.</title>
        <authorList>
            <consortium name="The Broad Institute Genomics Platform"/>
            <consortium name="The Broad Institute Genome Sequencing Center for Infectious Disease"/>
            <person name="Wu L."/>
            <person name="Ma J."/>
        </authorList>
    </citation>
    <scope>NUCLEOTIDE SEQUENCE [LARGE SCALE GENOMIC DNA]</scope>
    <source>
        <strain evidence="3">CGMCC 1.7693</strain>
    </source>
</reference>
<organism evidence="2 3">
    <name type="scientific">Oceanobacillus neutriphilus</name>
    <dbReference type="NCBI Taxonomy" id="531815"/>
    <lineage>
        <taxon>Bacteria</taxon>
        <taxon>Bacillati</taxon>
        <taxon>Bacillota</taxon>
        <taxon>Bacilli</taxon>
        <taxon>Bacillales</taxon>
        <taxon>Bacillaceae</taxon>
        <taxon>Oceanobacillus</taxon>
    </lineage>
</organism>
<evidence type="ECO:0000259" key="1">
    <source>
        <dbReference type="Pfam" id="PF01797"/>
    </source>
</evidence>
<dbReference type="InterPro" id="IPR036515">
    <property type="entry name" value="Transposase_17_sf"/>
</dbReference>
<dbReference type="EMBL" id="BMLW01000005">
    <property type="protein sequence ID" value="GGP10669.1"/>
    <property type="molecule type" value="Genomic_DNA"/>
</dbReference>
<dbReference type="Proteomes" id="UP000641206">
    <property type="component" value="Unassembled WGS sequence"/>
</dbReference>
<evidence type="ECO:0000313" key="2">
    <source>
        <dbReference type="EMBL" id="GGP10669.1"/>
    </source>
</evidence>
<evidence type="ECO:0000313" key="3">
    <source>
        <dbReference type="Proteomes" id="UP000641206"/>
    </source>
</evidence>